<dbReference type="InterPro" id="IPR050325">
    <property type="entry name" value="Prot/Nucl_acid_deglycase"/>
</dbReference>
<comment type="caution">
    <text evidence="2">The sequence shown here is derived from an EMBL/GenBank/DDBJ whole genome shotgun (WGS) entry which is preliminary data.</text>
</comment>
<evidence type="ECO:0000313" key="2">
    <source>
        <dbReference type="EMBL" id="MFD1739826.1"/>
    </source>
</evidence>
<dbReference type="Proteomes" id="UP001597214">
    <property type="component" value="Unassembled WGS sequence"/>
</dbReference>
<dbReference type="Pfam" id="PF01965">
    <property type="entry name" value="DJ-1_PfpI"/>
    <property type="match status" value="1"/>
</dbReference>
<dbReference type="Gene3D" id="3.40.50.880">
    <property type="match status" value="1"/>
</dbReference>
<reference evidence="3" key="1">
    <citation type="journal article" date="2019" name="Int. J. Syst. Evol. Microbiol.">
        <title>The Global Catalogue of Microorganisms (GCM) 10K type strain sequencing project: providing services to taxonomists for standard genome sequencing and annotation.</title>
        <authorList>
            <consortium name="The Broad Institute Genomics Platform"/>
            <consortium name="The Broad Institute Genome Sequencing Center for Infectious Disease"/>
            <person name="Wu L."/>
            <person name="Ma J."/>
        </authorList>
    </citation>
    <scope>NUCLEOTIDE SEQUENCE [LARGE SCALE GENOMIC DNA]</scope>
    <source>
        <strain evidence="3">CCUG 49339</strain>
    </source>
</reference>
<evidence type="ECO:0000259" key="1">
    <source>
        <dbReference type="Pfam" id="PF01965"/>
    </source>
</evidence>
<accession>A0ABW4LYY5</accession>
<dbReference type="InterPro" id="IPR002818">
    <property type="entry name" value="DJ-1/PfpI"/>
</dbReference>
<proteinExistence type="predicted"/>
<organism evidence="2 3">
    <name type="scientific">Bacillus salitolerans</name>
    <dbReference type="NCBI Taxonomy" id="1437434"/>
    <lineage>
        <taxon>Bacteria</taxon>
        <taxon>Bacillati</taxon>
        <taxon>Bacillota</taxon>
        <taxon>Bacilli</taxon>
        <taxon>Bacillales</taxon>
        <taxon>Bacillaceae</taxon>
        <taxon>Bacillus</taxon>
    </lineage>
</organism>
<dbReference type="EMBL" id="JBHUEM010000060">
    <property type="protein sequence ID" value="MFD1739826.1"/>
    <property type="molecule type" value="Genomic_DNA"/>
</dbReference>
<dbReference type="RefSeq" id="WP_377931091.1">
    <property type="nucleotide sequence ID" value="NZ_JBHUEM010000060.1"/>
</dbReference>
<dbReference type="InterPro" id="IPR029062">
    <property type="entry name" value="Class_I_gatase-like"/>
</dbReference>
<gene>
    <name evidence="2" type="ORF">ACFSCX_25505</name>
</gene>
<sequence>MKKVLLFVYDTFAEFEISILATCLSSTEFSLITFSQKEKGTPIKSEGKFNIVADRTLEEVNPIEYEALIIPGGTPSYLLNDERLINIVRAFYRENKLIAAICGGPVLLGVAGILDEVKYTSSITMSDDEYKDYMNWTNAQEQVLVKDQNIITSTGSNYVAFAEEVLRSLGCISADEKDPLLYFRVPSMG</sequence>
<name>A0ABW4LYY5_9BACI</name>
<dbReference type="SUPFAM" id="SSF52317">
    <property type="entry name" value="Class I glutamine amidotransferase-like"/>
    <property type="match status" value="1"/>
</dbReference>
<dbReference type="PANTHER" id="PTHR48094">
    <property type="entry name" value="PROTEIN/NUCLEIC ACID DEGLYCASE DJ-1-RELATED"/>
    <property type="match status" value="1"/>
</dbReference>
<dbReference type="PANTHER" id="PTHR48094:SF12">
    <property type="entry name" value="PARKINSON DISEASE PROTEIN 7 HOMOLOG"/>
    <property type="match status" value="1"/>
</dbReference>
<protein>
    <submittedName>
        <fullName evidence="2">DJ-1/PfpI family protein</fullName>
    </submittedName>
</protein>
<keyword evidence="3" id="KW-1185">Reference proteome</keyword>
<feature type="domain" description="DJ-1/PfpI" evidence="1">
    <location>
        <begin position="2"/>
        <end position="167"/>
    </location>
</feature>
<evidence type="ECO:0000313" key="3">
    <source>
        <dbReference type="Proteomes" id="UP001597214"/>
    </source>
</evidence>